<evidence type="ECO:0000313" key="3">
    <source>
        <dbReference type="EMBL" id="PZP30144.1"/>
    </source>
</evidence>
<name>A0A2W5DK94_9BURK</name>
<comment type="similarity">
    <text evidence="1">Belongs to the YciI family.</text>
</comment>
<dbReference type="SUPFAM" id="SSF54909">
    <property type="entry name" value="Dimeric alpha+beta barrel"/>
    <property type="match status" value="1"/>
</dbReference>
<comment type="caution">
    <text evidence="3">The sequence shown here is derived from an EMBL/GenBank/DDBJ whole genome shotgun (WGS) entry which is preliminary data.</text>
</comment>
<dbReference type="PANTHER" id="PTHR35174">
    <property type="entry name" value="BLL7171 PROTEIN-RELATED"/>
    <property type="match status" value="1"/>
</dbReference>
<evidence type="ECO:0000259" key="2">
    <source>
        <dbReference type="Pfam" id="PF03795"/>
    </source>
</evidence>
<protein>
    <submittedName>
        <fullName evidence="3">Transcription initiation protein</fullName>
    </submittedName>
</protein>
<gene>
    <name evidence="3" type="ORF">DI603_15395</name>
</gene>
<dbReference type="InterPro" id="IPR005545">
    <property type="entry name" value="YCII"/>
</dbReference>
<evidence type="ECO:0000256" key="1">
    <source>
        <dbReference type="ARBA" id="ARBA00007689"/>
    </source>
</evidence>
<dbReference type="InterPro" id="IPR011008">
    <property type="entry name" value="Dimeric_a/b-barrel"/>
</dbReference>
<evidence type="ECO:0000313" key="4">
    <source>
        <dbReference type="Proteomes" id="UP000249633"/>
    </source>
</evidence>
<accession>A0A2W5DK94</accession>
<dbReference type="EMBL" id="QFOD01000015">
    <property type="protein sequence ID" value="PZP30144.1"/>
    <property type="molecule type" value="Genomic_DNA"/>
</dbReference>
<organism evidence="3 4">
    <name type="scientific">Roseateles depolymerans</name>
    <dbReference type="NCBI Taxonomy" id="76731"/>
    <lineage>
        <taxon>Bacteria</taxon>
        <taxon>Pseudomonadati</taxon>
        <taxon>Pseudomonadota</taxon>
        <taxon>Betaproteobacteria</taxon>
        <taxon>Burkholderiales</taxon>
        <taxon>Sphaerotilaceae</taxon>
        <taxon>Roseateles</taxon>
    </lineage>
</organism>
<sequence length="120" mass="12815">MPAYLLLLHECPADSAALSAAELGDIIRAHQAWADRLAAAGQLLGGEKLTDDGGRQLRLDGRQPVASDGPYAEAHDVIGGFYMLKAASLAEAEDIAAACPHRRAGQWIELREIEAIERGQ</sequence>
<dbReference type="Pfam" id="PF03795">
    <property type="entry name" value="YCII"/>
    <property type="match status" value="1"/>
</dbReference>
<reference evidence="3 4" key="1">
    <citation type="submission" date="2017-08" db="EMBL/GenBank/DDBJ databases">
        <title>Infants hospitalized years apart are colonized by the same room-sourced microbial strains.</title>
        <authorList>
            <person name="Brooks B."/>
            <person name="Olm M.R."/>
            <person name="Firek B.A."/>
            <person name="Baker R."/>
            <person name="Thomas B.C."/>
            <person name="Morowitz M.J."/>
            <person name="Banfield J.F."/>
        </authorList>
    </citation>
    <scope>NUCLEOTIDE SEQUENCE [LARGE SCALE GENOMIC DNA]</scope>
    <source>
        <strain evidence="3">S2_012_000_R2_81</strain>
    </source>
</reference>
<dbReference type="PANTHER" id="PTHR35174:SF3">
    <property type="entry name" value="BLL7171 PROTEIN"/>
    <property type="match status" value="1"/>
</dbReference>
<dbReference type="AlphaFoldDB" id="A0A2W5DK94"/>
<dbReference type="Proteomes" id="UP000249633">
    <property type="component" value="Unassembled WGS sequence"/>
</dbReference>
<proteinExistence type="inferred from homology"/>
<dbReference type="Gene3D" id="3.30.70.1060">
    <property type="entry name" value="Dimeric alpha+beta barrel"/>
    <property type="match status" value="1"/>
</dbReference>
<feature type="domain" description="YCII-related" evidence="2">
    <location>
        <begin position="4"/>
        <end position="109"/>
    </location>
</feature>